<comment type="similarity">
    <text evidence="1">Belongs to the ComF/GntX family.</text>
</comment>
<organism evidence="3">
    <name type="scientific">Baileyella intestinalis</name>
    <dbReference type="NCBI Taxonomy" id="2606709"/>
    <lineage>
        <taxon>Bacteria</taxon>
        <taxon>Bacillati</taxon>
        <taxon>Bacillota</taxon>
        <taxon>Clostridia</taxon>
        <taxon>Peptostreptococcales</taxon>
        <taxon>Anaerovoracaceae</taxon>
        <taxon>Baileyella</taxon>
    </lineage>
</organism>
<accession>A0A6A8M6S7</accession>
<evidence type="ECO:0000259" key="2">
    <source>
        <dbReference type="Pfam" id="PF18912"/>
    </source>
</evidence>
<dbReference type="SUPFAM" id="SSF53271">
    <property type="entry name" value="PRTase-like"/>
    <property type="match status" value="1"/>
</dbReference>
<dbReference type="PANTHER" id="PTHR47505">
    <property type="entry name" value="DNA UTILIZATION PROTEIN YHGH"/>
    <property type="match status" value="1"/>
</dbReference>
<dbReference type="Pfam" id="PF18912">
    <property type="entry name" value="DZR_2"/>
    <property type="match status" value="1"/>
</dbReference>
<dbReference type="Gene3D" id="3.40.50.2020">
    <property type="match status" value="1"/>
</dbReference>
<dbReference type="InterPro" id="IPR051910">
    <property type="entry name" value="ComF/GntX_DNA_util-trans"/>
</dbReference>
<dbReference type="PANTHER" id="PTHR47505:SF1">
    <property type="entry name" value="DNA UTILIZATION PROTEIN YHGH"/>
    <property type="match status" value="1"/>
</dbReference>
<dbReference type="AlphaFoldDB" id="A0A6A8M6S7"/>
<protein>
    <submittedName>
        <fullName evidence="3">ComF family protein</fullName>
    </submittedName>
</protein>
<sequence length="264" mass="29396">MEKIFRAIAAFARRETEEILDLIYPPGIKCICCGAVIDKSRPYSLCNNCMNGIRWIEAGDRTCIKCGKPLAGNDSRTICFSCREHPHVFSRAVTCAQYGALERDLIFNLKYKGRTYIAPILSEIMWDRLQSLEPGEQYQIFRGGVDVVVPVPLSRERLLERGFNQADLIGEGLARLMGADYNRDILVRTRHTTAMRSLTPDERRKNIRGAFRVDGNVTGLTVMVVDDIYTTGSTADAIASVLFEKGAARVIFCTFAGGADVVKS</sequence>
<dbReference type="RefSeq" id="WP_154571880.1">
    <property type="nucleotide sequence ID" value="NZ_VUNB01000002.1"/>
</dbReference>
<evidence type="ECO:0000313" key="3">
    <source>
        <dbReference type="EMBL" id="MST68400.1"/>
    </source>
</evidence>
<gene>
    <name evidence="3" type="ORF">FYJ66_02180</name>
</gene>
<feature type="domain" description="Double zinc ribbon" evidence="2">
    <location>
        <begin position="19"/>
        <end position="83"/>
    </location>
</feature>
<dbReference type="InterPro" id="IPR000836">
    <property type="entry name" value="PRTase_dom"/>
</dbReference>
<dbReference type="EMBL" id="VUNB01000002">
    <property type="protein sequence ID" value="MST68400.1"/>
    <property type="molecule type" value="Genomic_DNA"/>
</dbReference>
<name>A0A6A8M6S7_9FIRM</name>
<dbReference type="InterPro" id="IPR044005">
    <property type="entry name" value="DZR_2"/>
</dbReference>
<dbReference type="InterPro" id="IPR029057">
    <property type="entry name" value="PRTase-like"/>
</dbReference>
<dbReference type="CDD" id="cd06223">
    <property type="entry name" value="PRTases_typeI"/>
    <property type="match status" value="1"/>
</dbReference>
<evidence type="ECO:0000256" key="1">
    <source>
        <dbReference type="ARBA" id="ARBA00008007"/>
    </source>
</evidence>
<comment type="caution">
    <text evidence="3">The sequence shown here is derived from an EMBL/GenBank/DDBJ whole genome shotgun (WGS) entry which is preliminary data.</text>
</comment>
<proteinExistence type="inferred from homology"/>
<reference evidence="3" key="1">
    <citation type="submission" date="2019-09" db="EMBL/GenBank/DDBJ databases">
        <title>In-depth cultivation of the pig gut microbiome towards novel bacterial diversity and tailored functional studies.</title>
        <authorList>
            <person name="Wylensek D."/>
            <person name="Hitch T.C.A."/>
            <person name="Clavel T."/>
        </authorList>
    </citation>
    <scope>NUCLEOTIDE SEQUENCE</scope>
    <source>
        <strain evidence="3">RF-744-FAT-WT-3</strain>
    </source>
</reference>